<proteinExistence type="inferred from homology"/>
<dbReference type="PANTHER" id="PTHR10920:SF18">
    <property type="entry name" value="RRNA METHYLTRANSFERASE 2, MITOCHONDRIAL"/>
    <property type="match status" value="1"/>
</dbReference>
<dbReference type="GO" id="GO:0008650">
    <property type="term" value="F:rRNA (uridine-2'-O-)-methyltransferase activity"/>
    <property type="evidence" value="ECO:0007669"/>
    <property type="project" value="TreeGrafter"/>
</dbReference>
<evidence type="ECO:0000256" key="5">
    <source>
        <dbReference type="ARBA" id="ARBA00022691"/>
    </source>
</evidence>
<dbReference type="InParanoid" id="K5X2W7"/>
<evidence type="ECO:0000256" key="4">
    <source>
        <dbReference type="ARBA" id="ARBA00022679"/>
    </source>
</evidence>
<dbReference type="RefSeq" id="XP_007332232.1">
    <property type="nucleotide sequence ID" value="XM_007332170.1"/>
</dbReference>
<dbReference type="OMA" id="WSQVAVN"/>
<evidence type="ECO:0000313" key="10">
    <source>
        <dbReference type="Proteomes" id="UP000008493"/>
    </source>
</evidence>
<dbReference type="GeneID" id="18822551"/>
<evidence type="ECO:0000256" key="6">
    <source>
        <dbReference type="ARBA" id="ARBA00041184"/>
    </source>
</evidence>
<evidence type="ECO:0000256" key="1">
    <source>
        <dbReference type="ARBA" id="ARBA00009258"/>
    </source>
</evidence>
<dbReference type="InterPro" id="IPR015507">
    <property type="entry name" value="rRNA-MeTfrase_E"/>
</dbReference>
<accession>K5X2W7</accession>
<evidence type="ECO:0000256" key="7">
    <source>
        <dbReference type="PIRSR" id="PIRSR005461-1"/>
    </source>
</evidence>
<evidence type="ECO:0000256" key="2">
    <source>
        <dbReference type="ARBA" id="ARBA00022552"/>
    </source>
</evidence>
<dbReference type="EMBL" id="JH971397">
    <property type="protein sequence ID" value="EKM77257.1"/>
    <property type="molecule type" value="Genomic_DNA"/>
</dbReference>
<keyword evidence="4" id="KW-0808">Transferase</keyword>
<dbReference type="InterPro" id="IPR050082">
    <property type="entry name" value="RNA_methyltr_RlmE"/>
</dbReference>
<keyword evidence="5 7" id="KW-0949">S-adenosyl-L-methionine</keyword>
<dbReference type="STRING" id="597362.K5X2W7"/>
<dbReference type="GO" id="GO:0005739">
    <property type="term" value="C:mitochondrion"/>
    <property type="evidence" value="ECO:0007669"/>
    <property type="project" value="TreeGrafter"/>
</dbReference>
<dbReference type="Gene3D" id="3.40.50.150">
    <property type="entry name" value="Vaccinia Virus protein VP39"/>
    <property type="match status" value="1"/>
</dbReference>
<sequence>MQSTKVLHSVSPSSRAWLARQNSDPYVKKRYMSPTVYRSRSAYKLIEIDDKYKILSNSNVHAVVDLGAAPGGWSQVVAQRLGWDESAKEPPTKLKGYGYGKHRESAIQKHGTWSTPKLVDLKQKESLKRKGKGKSEVAEPDVFDPLNIDTIDVYPNPTVGHGKIVAVDILPMQPIHGVFDFQGDFLKSTTHEQIRQLLSTDPDNPHGKVDVVLSDISPNITGQKMRDTQQSLDVCESVFRFAMGHLRAPEEYNDDLSGVLLVKFFYHQLLQEFCETMLSPRFNDVRIVKPQASRKDSEEAYFLCRGWKGLDDSSMTP</sequence>
<dbReference type="InterPro" id="IPR002877">
    <property type="entry name" value="RNA_MeTrfase_FtsJ_dom"/>
</dbReference>
<dbReference type="PANTHER" id="PTHR10920">
    <property type="entry name" value="RIBOSOMAL RNA METHYLTRANSFERASE"/>
    <property type="match status" value="1"/>
</dbReference>
<comment type="similarity">
    <text evidence="1">Belongs to the class I-like SAM-binding methyltransferase superfamily. RNA methyltransferase RlmE family.</text>
</comment>
<dbReference type="Proteomes" id="UP000008493">
    <property type="component" value="Unassembled WGS sequence"/>
</dbReference>
<dbReference type="Pfam" id="PF01728">
    <property type="entry name" value="FtsJ"/>
    <property type="match status" value="2"/>
</dbReference>
<dbReference type="PIRSF" id="PIRSF005461">
    <property type="entry name" value="23S_rRNA_mtase"/>
    <property type="match status" value="1"/>
</dbReference>
<reference evidence="10" key="1">
    <citation type="journal article" date="2012" name="Proc. Natl. Acad. Sci. U.S.A.">
        <title>Genome sequence of the button mushroom Agaricus bisporus reveals mechanisms governing adaptation to a humic-rich ecological niche.</title>
        <authorList>
            <person name="Morin E."/>
            <person name="Kohler A."/>
            <person name="Baker A.R."/>
            <person name="Foulongne-Oriol M."/>
            <person name="Lombard V."/>
            <person name="Nagy L.G."/>
            <person name="Ohm R.A."/>
            <person name="Patyshakuliyeva A."/>
            <person name="Brun A."/>
            <person name="Aerts A.L."/>
            <person name="Bailey A.M."/>
            <person name="Billette C."/>
            <person name="Coutinho P.M."/>
            <person name="Deakin G."/>
            <person name="Doddapaneni H."/>
            <person name="Floudas D."/>
            <person name="Grimwood J."/>
            <person name="Hilden K."/>
            <person name="Kuees U."/>
            <person name="LaButti K.M."/>
            <person name="Lapidus A."/>
            <person name="Lindquist E.A."/>
            <person name="Lucas S.M."/>
            <person name="Murat C."/>
            <person name="Riley R.W."/>
            <person name="Salamov A.A."/>
            <person name="Schmutz J."/>
            <person name="Subramanian V."/>
            <person name="Woesten H.A.B."/>
            <person name="Xu J."/>
            <person name="Eastwood D.C."/>
            <person name="Foster G.D."/>
            <person name="Sonnenberg A.S."/>
            <person name="Cullen D."/>
            <person name="de Vries R.P."/>
            <person name="Lundell T."/>
            <person name="Hibbett D.S."/>
            <person name="Henrissat B."/>
            <person name="Burton K.S."/>
            <person name="Kerrigan R.W."/>
            <person name="Challen M.P."/>
            <person name="Grigoriev I.V."/>
            <person name="Martin F."/>
        </authorList>
    </citation>
    <scope>NUCLEOTIDE SEQUENCE [LARGE SCALE GENOMIC DNA]</scope>
    <source>
        <strain evidence="10">JB137-S8 / ATCC MYA-4627 / FGSC 10392</strain>
    </source>
</reference>
<keyword evidence="3" id="KW-0489">Methyltransferase</keyword>
<keyword evidence="2" id="KW-0698">rRNA processing</keyword>
<dbReference type="SUPFAM" id="SSF53335">
    <property type="entry name" value="S-adenosyl-L-methionine-dependent methyltransferases"/>
    <property type="match status" value="2"/>
</dbReference>
<gene>
    <name evidence="9" type="ORF">AGABI1DRAFT_108362</name>
</gene>
<dbReference type="InterPro" id="IPR029063">
    <property type="entry name" value="SAM-dependent_MTases_sf"/>
</dbReference>
<feature type="domain" description="Ribosomal RNA methyltransferase FtsJ" evidence="8">
    <location>
        <begin position="159"/>
        <end position="306"/>
    </location>
</feature>
<name>K5X2W7_AGABU</name>
<feature type="domain" description="Ribosomal RNA methyltransferase FtsJ" evidence="8">
    <location>
        <begin position="37"/>
        <end position="82"/>
    </location>
</feature>
<dbReference type="OrthoDB" id="20105at2759"/>
<evidence type="ECO:0000259" key="8">
    <source>
        <dbReference type="Pfam" id="PF01728"/>
    </source>
</evidence>
<evidence type="ECO:0000313" key="9">
    <source>
        <dbReference type="EMBL" id="EKM77257.1"/>
    </source>
</evidence>
<dbReference type="HAMAP" id="MF_01547">
    <property type="entry name" value="RNA_methyltr_E"/>
    <property type="match status" value="1"/>
</dbReference>
<protein>
    <recommendedName>
        <fullName evidence="6">rRNA methyltransferase 2, mitochondrial</fullName>
    </recommendedName>
</protein>
<dbReference type="KEGG" id="abp:AGABI1DRAFT108362"/>
<dbReference type="eggNOG" id="KOG4589">
    <property type="taxonomic scope" value="Eukaryota"/>
</dbReference>
<feature type="active site" description="Proton acceptor" evidence="7">
    <location>
        <position position="263"/>
    </location>
</feature>
<organism evidence="9 10">
    <name type="scientific">Agaricus bisporus var. burnettii (strain JB137-S8 / ATCC MYA-4627 / FGSC 10392)</name>
    <name type="common">White button mushroom</name>
    <dbReference type="NCBI Taxonomy" id="597362"/>
    <lineage>
        <taxon>Eukaryota</taxon>
        <taxon>Fungi</taxon>
        <taxon>Dikarya</taxon>
        <taxon>Basidiomycota</taxon>
        <taxon>Agaricomycotina</taxon>
        <taxon>Agaricomycetes</taxon>
        <taxon>Agaricomycetidae</taxon>
        <taxon>Agaricales</taxon>
        <taxon>Agaricineae</taxon>
        <taxon>Agaricaceae</taxon>
        <taxon>Agaricus</taxon>
    </lineage>
</organism>
<dbReference type="AlphaFoldDB" id="K5X2W7"/>
<dbReference type="FunCoup" id="K5X2W7">
    <property type="interactions" value="1237"/>
</dbReference>
<keyword evidence="10" id="KW-1185">Reference proteome</keyword>
<dbReference type="HOGENOM" id="CLU_009422_4_0_1"/>
<evidence type="ECO:0000256" key="3">
    <source>
        <dbReference type="ARBA" id="ARBA00022603"/>
    </source>
</evidence>